<organism evidence="7">
    <name type="scientific">Cladocopium goreaui</name>
    <dbReference type="NCBI Taxonomy" id="2562237"/>
    <lineage>
        <taxon>Eukaryota</taxon>
        <taxon>Sar</taxon>
        <taxon>Alveolata</taxon>
        <taxon>Dinophyceae</taxon>
        <taxon>Suessiales</taxon>
        <taxon>Symbiodiniaceae</taxon>
        <taxon>Cladocopium</taxon>
    </lineage>
</organism>
<evidence type="ECO:0000313" key="7">
    <source>
        <dbReference type="EMBL" id="CAI3983626.1"/>
    </source>
</evidence>
<feature type="compositionally biased region" description="Basic residues" evidence="3">
    <location>
        <begin position="412"/>
        <end position="422"/>
    </location>
</feature>
<protein>
    <submittedName>
        <fullName evidence="9">Tyr recombinase domain-containing protein</fullName>
    </submittedName>
</protein>
<dbReference type="OrthoDB" id="435942at2759"/>
<dbReference type="PROSITE" id="PS51898">
    <property type="entry name" value="TYR_RECOMBINASE"/>
    <property type="match status" value="1"/>
</dbReference>
<feature type="compositionally biased region" description="Basic and acidic residues" evidence="3">
    <location>
        <begin position="1775"/>
        <end position="1784"/>
    </location>
</feature>
<dbReference type="InterPro" id="IPR013762">
    <property type="entry name" value="Integrase-like_cat_sf"/>
</dbReference>
<feature type="signal peptide" evidence="5">
    <location>
        <begin position="1"/>
        <end position="16"/>
    </location>
</feature>
<evidence type="ECO:0000313" key="9">
    <source>
        <dbReference type="EMBL" id="CAL4770938.1"/>
    </source>
</evidence>
<evidence type="ECO:0000259" key="6">
    <source>
        <dbReference type="PROSITE" id="PS51898"/>
    </source>
</evidence>
<dbReference type="Proteomes" id="UP001152797">
    <property type="component" value="Unassembled WGS sequence"/>
</dbReference>
<sequence>MSRLLALLLLCSGTSGWWGPRNESTAPPDGPWRAWARGQSPLVVSYLESMETAAEDARNSIFSWGGVSWDAGLWSVFDGLIGLAGWGLFGTAWGDVRNGCRRLIQFCIVVGLCILAHYVWAICWPIVSLVIAVVMTIVWILRKTVRVVGKVMYHVQRFCGGTPEAVDAEYYGPGTGNVPETSELRKFKHTASHEKWVVLKRSGDVAVFKLSSDNQTIRSSGLYVGIEPDTMRGTASLVRDLQGCDKVHLCRNESCPEDGQHFKTYGLAKKYDPEKFELAVAAQGAREAGGLLWSWAWKGSQAVRHRMADFGSESETEVSACSAHRIRWATSEGDVQLCVNPCTSPGTEQVPLLVEDEFHMGSTGNLCMTHASKYLAQRYTLKCGQTERRRLGKPTSTGLHVCWHHEPGTTSRRSRSRSRERRARGDGEEPVETDADGAPTSGESSGPAYQQLLDEIRDLKENLPKEREHKDPETSQARRKRLASRSPGVTPKSSVHRTLARLGMLDSPDGGDHRNWLEEYLERYTQGKDIGLAEDQVRRTMAEEKGIGFRELSRVLHGLGVTEQGRGQKGLTKFLTKWRADFEDDDGVVHDSPDTSCRSRSWSLVASEAQSKLSTPPGLAETPPQVVEKAGPPLTIGPPTIFGKGDRRAGAAAVTPGTDSMAALAQAIQSQTAELASLVKAQHEHTTHPQGTVKGLNRLSEEMVFIMRACDQYTVSVCPGEVGSGLANGLLSAQVGAATKLRAMGFRQRMTTRLAVGLAGPFWGSQEKYCLGAADFIQYTDAELDAFAMEKNTKGAVEQRPASPTKLEDWTARVKRQNEVWRLLYGEEWRDVREHAADTLAGWHQDCPHKWPLTIVMDAWEELHWRFLEEIKELIRDIKKMAKRESLSLQELRFYALLPGPDGQAWLKLPNTFDIKNPEGWFKSELEPRIERRQERALWRLTWDGGRRDRGHPAGGTSPVAAGQTPEKGGKPLLGPKLTAEEVNRARDRAPVDRHGTLLCWSHLTHQGCANSSCQRSHEPLKGSFEQLDACVRMQLLKRGGLKRMKAENKETVEQKIKEIRASLQADKAEKMSKPKRKAGEGENPVAEEVGTGKAGGQREPRVRFWDVPVEFEAVDYTRQEDIKELVQQPDTYWGVPEPHQERPFHGGDEDAPSEAVELVKRARKLHDGPVLTALNEASDDLFAWAATRVAKEPAIGLEDLLEEMEMYGPSDLAAEAAAYMEKAPPRQKAGEAPRLVVKDTLWAPGEPGQGGFELDGNAWRTWDYLEDVVMDEEMASMLGMVEPQEERRQCVTKTMAAGILARRLARRPTLDEVNEEALSLRKEQTRLALEANSQMGVAGEFVTPVEHELRVYTHDIVHPHHERDFRSFAVFPVAALDEARVVVLRADVRGRLLVETIIGGAWKPQQWTMCALIWKGHMVYAQPPDNLDLDAWLDAEDVTMTPVLGFNFFWHARHDQVVSAPGKLSCRHCRPGRKAGDIMVEPRRHSHLAAVATVAGSHDPDETTVIRGTSQEGLVLRELFAGQATLTAEWRRQGGKALAPVEVYEEPHTRTGYVKAHDLMLPENRQAHLHRARCGPENIGWVAAPCTSYCDWNLENGGSRTFQQPEGGVGRPLTDKEMAGNTLSEFAAEYFEDMLDNDGFPFAESSGASGRYPKQWDLPCWKRVLARSDVDWVEFRMCAFGLGPPDEENAYYQHLTRVVFRRNAAVRAALSRRCPGVSSSHKHMALKGSRPGSRVTRCTEAGVYCPQFVQTIVDVVRAHVVVGGVSLFTLERPIPSDRDKAGGMEESSPTSAADGECCTEDCDLDEHAEVGAEDCDLDEHGEVGASVAAAATPIPEEQHGEVGLNAAGAATSAVASACEAVSEGQFQEPGQREGEVQLPRMGQPIGTLEEMGGAWTLLRPVPRSYQPVDAVLEPSESMVATDGDELKRLEEVPTPQAAEDRYSWHEFNDANEFDEVIESYLYGTEDDPNQARLDMTFGMDHADTYGDRVHLPDGRDFYQVGEGHLVVMHVEPRRTYFVPYPGFGHEQGFGPEDLRSERLTVCKYHGRGPFQLLTVGHYQDDWRISGERNPDLGYWVGYSMFAFEGWNLPWYDEFWGSDDHDGGPEGGDPEDDYGNDEEDFQEEGEEESESETSSTSYGSQRSRSLRRAGGCRDNNPVMEKARQYVEMVNKLGNGTKSDWANVLKCGDELLATAGGVQEAAGALWEVRKEKGLDNLRGVRDQSLEGIIHPLLLEYLRSVSENGMVARHPGSSQRVESGLHPNAKAHLDQVYKQIFKDVKKHRILVVKKGNEALGNTISSPFEAVDKMLPDRSIAPDKRVVHDQRQVNMGTSKWWHPPALQPTHQQIARRVLWHKSRYPGVEVLICKRDIAGAFRLLWLAPQDAHLFAGDLPWKADMMAEEEQERTTCPETQEGAEMTVIYLVSSFGFSGSPGEWTAFGRATEEFHRAHRPEHSRRDGRAGFCSKILVDDNILVEPMVGLRPWVSARCYDEGVRLMLGNDAVNAEKNQIEGVYKEEQTIWGLNINTRTEHASLPGRRIEKGAHLLAHPSFDAESKCLTLRQLQQFRGIATGWAVVVKGLKNELKAADVFLTCGDGSMPVRPRTLGYQNEEQAVVRAWDDLWSLFEVCRWLCARPEMWEAQFGATLDELLEPRERLSLPGGHRHAVFVSADATPSTVGAIDWTGGFASQLKSEDMGPWLQLALEGEKDDEQIRIHVSEMLAFTAFAVTRGPCWKGKVVIYAGDNTVVRSWITKRQSGSRAGRLLLRVLAMCEMRYGFTVVAGWWRTFHNVDSDFVTRCTRKEFVEYLDRKGWIEVNIQEPIEQALQDTTRFGPCFLSWADPADRQLIMQLKEQRVRRSVDKAFGVDWEKMEVLEWAAQGRVVFDFLSVAKACGAAAADGGQLKLGMATIGCDVKGNQLVNYLEWAALKEVDLGVVEGPCMANWEKAEEWCKASGWWNYTEEFVTTEFGEALARRRRAMMVSKTALATDLLKNSLGRAVVATPLGTVIKPGQLWDGLTWEKPEKLVVAHGVPRDPLLPHVAAHLTWGGSKQERVNVHGHTGPGRWPLCPSESKGFEILYVYDRAGPEGCVRPLSFEEVWCAQGRSLLEWSEAVETCGGEVERAYGEGCRATGMRTAETLLMWAATASTCEKGGPHSKAGAIRDGPMDESLARLLIWLRQWKKGDFGWEGQSRKAGGGMRSMVSRHGEAIWLEALEEEGMFGEIDRKAGGRKPRSATKQMGEASLVSQPCTQPFDGDVAGKVEDWLEANLSGDKAESTARAYAGMWAKWCAWAERQQWASPYLNPKEDKLDKENKILAFLGYLGWLNFSSASLKQAVFALKDAHKRAGAGDPTEGLFRLWVLMNGLDRRAARKPRRLGVTPGMLQWIGKQFQEVPRGFGEERVDGFMVQAALLTAWFFMMRASEFCDSNGINLDNVLRGLDVKLARDGQPAVLGEATEVTVQFRKTKADQEAFGSCKTMARTGISYLCPVEALENYKRVCPARFQGADAHKPLFRWGNGVTLKRTEVQYLLQKAAVAEGLPADRFLSHSLRIGGASALFQASADIELVKRMGRWSSSSVQKYLYDGGQTLKEMAGRMAQVDKKATEGWLRLGLKTKPGLLSPPNNHPVWQPKGCHSCGEAFNSECATPPVKTLWSRHA</sequence>
<feature type="region of interest" description="Disordered" evidence="3">
    <location>
        <begin position="608"/>
        <end position="650"/>
    </location>
</feature>
<feature type="transmembrane region" description="Helical" evidence="4">
    <location>
        <begin position="106"/>
        <end position="139"/>
    </location>
</feature>
<evidence type="ECO:0000256" key="5">
    <source>
        <dbReference type="SAM" id="SignalP"/>
    </source>
</evidence>
<keyword evidence="10" id="KW-1185">Reference proteome</keyword>
<comment type="caution">
    <text evidence="7">The sequence shown here is derived from an EMBL/GenBank/DDBJ whole genome shotgun (WGS) entry which is preliminary data.</text>
</comment>
<dbReference type="Gene3D" id="1.10.150.130">
    <property type="match status" value="1"/>
</dbReference>
<dbReference type="PANTHER" id="PTHR34605:SF3">
    <property type="entry name" value="P CELL-TYPE AGGLUTINATION PROTEIN MAP4-LIKE-RELATED"/>
    <property type="match status" value="1"/>
</dbReference>
<feature type="transmembrane region" description="Helical" evidence="4">
    <location>
        <begin position="72"/>
        <end position="94"/>
    </location>
</feature>
<feature type="compositionally biased region" description="Basic and acidic residues" evidence="3">
    <location>
        <begin position="1066"/>
        <end position="1081"/>
    </location>
</feature>
<dbReference type="GO" id="GO:0015074">
    <property type="term" value="P:DNA integration"/>
    <property type="evidence" value="ECO:0007669"/>
    <property type="project" value="InterPro"/>
</dbReference>
<evidence type="ECO:0000256" key="3">
    <source>
        <dbReference type="SAM" id="MobiDB-lite"/>
    </source>
</evidence>
<dbReference type="InterPro" id="IPR011010">
    <property type="entry name" value="DNA_brk_join_enz"/>
</dbReference>
<keyword evidence="1" id="KW-0238">DNA-binding</keyword>
<feature type="domain" description="Tyr recombinase" evidence="6">
    <location>
        <begin position="3378"/>
        <end position="3591"/>
    </location>
</feature>
<evidence type="ECO:0000313" key="8">
    <source>
        <dbReference type="EMBL" id="CAL1137001.1"/>
    </source>
</evidence>
<dbReference type="PANTHER" id="PTHR34605">
    <property type="entry name" value="PHAGE_INTEGRASE DOMAIN-CONTAINING PROTEIN"/>
    <property type="match status" value="1"/>
</dbReference>
<keyword evidence="2" id="KW-0233">DNA recombination</keyword>
<feature type="chain" id="PRO_5043270052" evidence="5">
    <location>
        <begin position="17"/>
        <end position="3654"/>
    </location>
</feature>
<dbReference type="EMBL" id="CAMXCT010000822">
    <property type="protein sequence ID" value="CAI3983626.1"/>
    <property type="molecule type" value="Genomic_DNA"/>
</dbReference>
<dbReference type="EMBL" id="CAMXCT020000822">
    <property type="protein sequence ID" value="CAL1137001.1"/>
    <property type="molecule type" value="Genomic_DNA"/>
</dbReference>
<reference evidence="7" key="1">
    <citation type="submission" date="2022-10" db="EMBL/GenBank/DDBJ databases">
        <authorList>
            <person name="Chen Y."/>
            <person name="Dougan E. K."/>
            <person name="Chan C."/>
            <person name="Rhodes N."/>
            <person name="Thang M."/>
        </authorList>
    </citation>
    <scope>NUCLEOTIDE SEQUENCE</scope>
</reference>
<feature type="region of interest" description="Disordered" evidence="3">
    <location>
        <begin position="1066"/>
        <end position="1098"/>
    </location>
</feature>
<feature type="region of interest" description="Disordered" evidence="3">
    <location>
        <begin position="462"/>
        <end position="513"/>
    </location>
</feature>
<keyword evidence="4" id="KW-0812">Transmembrane</keyword>
<feature type="compositionally biased region" description="Low complexity" evidence="3">
    <location>
        <begin position="2132"/>
        <end position="2143"/>
    </location>
</feature>
<evidence type="ECO:0000256" key="4">
    <source>
        <dbReference type="SAM" id="Phobius"/>
    </source>
</evidence>
<evidence type="ECO:0000256" key="2">
    <source>
        <dbReference type="ARBA" id="ARBA00023172"/>
    </source>
</evidence>
<evidence type="ECO:0000256" key="1">
    <source>
        <dbReference type="ARBA" id="ARBA00023125"/>
    </source>
</evidence>
<dbReference type="EMBL" id="CAMXCT030000822">
    <property type="protein sequence ID" value="CAL4770938.1"/>
    <property type="molecule type" value="Genomic_DNA"/>
</dbReference>
<feature type="region of interest" description="Disordered" evidence="3">
    <location>
        <begin position="945"/>
        <end position="975"/>
    </location>
</feature>
<dbReference type="GO" id="GO:0003677">
    <property type="term" value="F:DNA binding"/>
    <property type="evidence" value="ECO:0007669"/>
    <property type="project" value="UniProtKB-KW"/>
</dbReference>
<gene>
    <name evidence="7" type="ORF">C1SCF055_LOCUS11223</name>
</gene>
<accession>A0A9P1C246</accession>
<keyword evidence="4" id="KW-1133">Transmembrane helix</keyword>
<proteinExistence type="predicted"/>
<dbReference type="GO" id="GO:0006310">
    <property type="term" value="P:DNA recombination"/>
    <property type="evidence" value="ECO:0007669"/>
    <property type="project" value="UniProtKB-KW"/>
</dbReference>
<feature type="compositionally biased region" description="Basic and acidic residues" evidence="3">
    <location>
        <begin position="462"/>
        <end position="473"/>
    </location>
</feature>
<feature type="region of interest" description="Disordered" evidence="3">
    <location>
        <begin position="1774"/>
        <end position="1797"/>
    </location>
</feature>
<dbReference type="SUPFAM" id="SSF47823">
    <property type="entry name" value="lambda integrase-like, N-terminal domain"/>
    <property type="match status" value="1"/>
</dbReference>
<dbReference type="Gene3D" id="1.10.443.10">
    <property type="entry name" value="Intergrase catalytic core"/>
    <property type="match status" value="1"/>
</dbReference>
<keyword evidence="5" id="KW-0732">Signal</keyword>
<evidence type="ECO:0000313" key="10">
    <source>
        <dbReference type="Proteomes" id="UP001152797"/>
    </source>
</evidence>
<name>A0A9P1C246_9DINO</name>
<feature type="region of interest" description="Disordered" evidence="3">
    <location>
        <begin position="2098"/>
        <end position="2159"/>
    </location>
</feature>
<dbReference type="SUPFAM" id="SSF56349">
    <property type="entry name" value="DNA breaking-rejoining enzymes"/>
    <property type="match status" value="1"/>
</dbReference>
<dbReference type="InterPro" id="IPR052925">
    <property type="entry name" value="Phage_Integrase-like_Recomb"/>
</dbReference>
<dbReference type="InterPro" id="IPR002104">
    <property type="entry name" value="Integrase_catalytic"/>
</dbReference>
<dbReference type="InterPro" id="IPR010998">
    <property type="entry name" value="Integrase_recombinase_N"/>
</dbReference>
<keyword evidence="4" id="KW-0472">Membrane</keyword>
<feature type="region of interest" description="Disordered" evidence="3">
    <location>
        <begin position="390"/>
        <end position="447"/>
    </location>
</feature>
<feature type="compositionally biased region" description="Acidic residues" evidence="3">
    <location>
        <begin position="2108"/>
        <end position="2131"/>
    </location>
</feature>
<reference evidence="8" key="2">
    <citation type="submission" date="2024-04" db="EMBL/GenBank/DDBJ databases">
        <authorList>
            <person name="Chen Y."/>
            <person name="Shah S."/>
            <person name="Dougan E. K."/>
            <person name="Thang M."/>
            <person name="Chan C."/>
        </authorList>
    </citation>
    <scope>NUCLEOTIDE SEQUENCE [LARGE SCALE GENOMIC DNA]</scope>
</reference>